<dbReference type="RefSeq" id="WP_118197357.1">
    <property type="nucleotide sequence ID" value="NZ_CABJDZ010000001.1"/>
</dbReference>
<dbReference type="Proteomes" id="UP000284267">
    <property type="component" value="Unassembled WGS sequence"/>
</dbReference>
<gene>
    <name evidence="2" type="ORF">DW040_02855</name>
    <name evidence="1" type="ORF">DW272_02190</name>
</gene>
<dbReference type="AlphaFoldDB" id="A0A414SKB2"/>
<accession>A0A414SKB2</accession>
<proteinExistence type="predicted"/>
<dbReference type="Proteomes" id="UP000284220">
    <property type="component" value="Unassembled WGS sequence"/>
</dbReference>
<dbReference type="EMBL" id="QROE01000001">
    <property type="protein sequence ID" value="RHK98262.1"/>
    <property type="molecule type" value="Genomic_DNA"/>
</dbReference>
<organism evidence="1 3">
    <name type="scientific">Blautia obeum</name>
    <dbReference type="NCBI Taxonomy" id="40520"/>
    <lineage>
        <taxon>Bacteria</taxon>
        <taxon>Bacillati</taxon>
        <taxon>Bacillota</taxon>
        <taxon>Clostridia</taxon>
        <taxon>Lachnospirales</taxon>
        <taxon>Lachnospiraceae</taxon>
        <taxon>Blautia</taxon>
    </lineage>
</organism>
<evidence type="ECO:0000313" key="2">
    <source>
        <dbReference type="EMBL" id="RHK98262.1"/>
    </source>
</evidence>
<reference evidence="3 4" key="1">
    <citation type="submission" date="2018-08" db="EMBL/GenBank/DDBJ databases">
        <title>A genome reference for cultivated species of the human gut microbiota.</title>
        <authorList>
            <person name="Zou Y."/>
            <person name="Xue W."/>
            <person name="Luo G."/>
        </authorList>
    </citation>
    <scope>NUCLEOTIDE SEQUENCE [LARGE SCALE GENOMIC DNA]</scope>
    <source>
        <strain evidence="2 4">AF39-4</strain>
        <strain evidence="1 3">AM22-9LB</strain>
    </source>
</reference>
<evidence type="ECO:0000313" key="3">
    <source>
        <dbReference type="Proteomes" id="UP000284220"/>
    </source>
</evidence>
<protein>
    <submittedName>
        <fullName evidence="1">Uncharacterized protein</fullName>
    </submittedName>
</protein>
<comment type="caution">
    <text evidence="1">The sequence shown here is derived from an EMBL/GenBank/DDBJ whole genome shotgun (WGS) entry which is preliminary data.</text>
</comment>
<evidence type="ECO:0000313" key="1">
    <source>
        <dbReference type="EMBL" id="RHG20035.1"/>
    </source>
</evidence>
<evidence type="ECO:0000313" key="4">
    <source>
        <dbReference type="Proteomes" id="UP000284267"/>
    </source>
</evidence>
<name>A0A414SKB2_9FIRM</name>
<dbReference type="EMBL" id="QRHZ01000001">
    <property type="protein sequence ID" value="RHG20035.1"/>
    <property type="molecule type" value="Genomic_DNA"/>
</dbReference>
<sequence>MDEKEAIERLTDHFRIHYDGRPTPYLDKAVAITMNALHKQIPKKPKNIKTILDFSGRYYTTKGDCPVCNREGLYKSDFYCNKCGQKLDWDFMG</sequence>